<dbReference type="EMBL" id="QAOG01000002">
    <property type="protein sequence ID" value="PTQ60966.1"/>
    <property type="molecule type" value="Genomic_DNA"/>
</dbReference>
<dbReference type="Pfam" id="PF00149">
    <property type="entry name" value="Metallophos"/>
    <property type="match status" value="1"/>
</dbReference>
<comment type="caution">
    <text evidence="2">The sequence shown here is derived from an EMBL/GenBank/DDBJ whole genome shotgun (WGS) entry which is preliminary data.</text>
</comment>
<dbReference type="AlphaFoldDB" id="A0A2T5GNQ8"/>
<reference evidence="2 3" key="1">
    <citation type="submission" date="2018-04" db="EMBL/GenBank/DDBJ databases">
        <title>Genomic Encyclopedia of Type Strains, Phase III (KMG-III): the genomes of soil and plant-associated and newly described type strains.</title>
        <authorList>
            <person name="Whitman W."/>
        </authorList>
    </citation>
    <scope>NUCLEOTIDE SEQUENCE [LARGE SCALE GENOMIC DNA]</scope>
    <source>
        <strain evidence="2 3">MA101b</strain>
    </source>
</reference>
<dbReference type="PANTHER" id="PTHR42850:SF4">
    <property type="entry name" value="ZINC-DEPENDENT ENDOPOLYPHOSPHATASE"/>
    <property type="match status" value="1"/>
</dbReference>
<dbReference type="InterPro" id="IPR050126">
    <property type="entry name" value="Ap4A_hydrolase"/>
</dbReference>
<proteinExistence type="predicted"/>
<dbReference type="PANTHER" id="PTHR42850">
    <property type="entry name" value="METALLOPHOSPHOESTERASE"/>
    <property type="match status" value="1"/>
</dbReference>
<dbReference type="GO" id="GO:0008803">
    <property type="term" value="F:bis(5'-nucleosyl)-tetraphosphatase (symmetrical) activity"/>
    <property type="evidence" value="ECO:0007669"/>
    <property type="project" value="TreeGrafter"/>
</dbReference>
<evidence type="ECO:0000259" key="1">
    <source>
        <dbReference type="Pfam" id="PF00149"/>
    </source>
</evidence>
<evidence type="ECO:0000313" key="2">
    <source>
        <dbReference type="EMBL" id="PTQ60966.1"/>
    </source>
</evidence>
<dbReference type="Proteomes" id="UP000244189">
    <property type="component" value="Unassembled WGS sequence"/>
</dbReference>
<dbReference type="InterPro" id="IPR004843">
    <property type="entry name" value="Calcineurin-like_PHP"/>
</dbReference>
<organism evidence="2 3">
    <name type="scientific">Sphingomonas aurantiaca</name>
    <dbReference type="NCBI Taxonomy" id="185949"/>
    <lineage>
        <taxon>Bacteria</taxon>
        <taxon>Pseudomonadati</taxon>
        <taxon>Pseudomonadota</taxon>
        <taxon>Alphaproteobacteria</taxon>
        <taxon>Sphingomonadales</taxon>
        <taxon>Sphingomonadaceae</taxon>
        <taxon>Sphingomonas</taxon>
    </lineage>
</organism>
<dbReference type="GO" id="GO:0110154">
    <property type="term" value="P:RNA decapping"/>
    <property type="evidence" value="ECO:0007669"/>
    <property type="project" value="TreeGrafter"/>
</dbReference>
<dbReference type="Gene3D" id="3.60.21.10">
    <property type="match status" value="1"/>
</dbReference>
<dbReference type="SUPFAM" id="SSF56300">
    <property type="entry name" value="Metallo-dependent phosphatases"/>
    <property type="match status" value="1"/>
</dbReference>
<dbReference type="GO" id="GO:0016791">
    <property type="term" value="F:phosphatase activity"/>
    <property type="evidence" value="ECO:0007669"/>
    <property type="project" value="TreeGrafter"/>
</dbReference>
<evidence type="ECO:0000313" key="3">
    <source>
        <dbReference type="Proteomes" id="UP000244189"/>
    </source>
</evidence>
<dbReference type="CDD" id="cd00144">
    <property type="entry name" value="MPP_PPP_family"/>
    <property type="match status" value="1"/>
</dbReference>
<dbReference type="RefSeq" id="WP_107957204.1">
    <property type="nucleotide sequence ID" value="NZ_QAOG01000002.1"/>
</dbReference>
<dbReference type="InterPro" id="IPR029052">
    <property type="entry name" value="Metallo-depent_PP-like"/>
</dbReference>
<name>A0A2T5GNQ8_9SPHN</name>
<dbReference type="GO" id="GO:0005737">
    <property type="term" value="C:cytoplasm"/>
    <property type="evidence" value="ECO:0007669"/>
    <property type="project" value="TreeGrafter"/>
</dbReference>
<protein>
    <submittedName>
        <fullName evidence="2">Serine/threonine protein phosphatase 1</fullName>
    </submittedName>
</protein>
<sequence length="262" mass="28610">MISKLFKSRTVAKAATSVVPEGQRVYAVGDIHGCVALLDELIALIDADDAQRGPAETTLIFLGDVVDRGPASAAVVERLRNLVATRGSVRFLLGNHEEIFLGALDGEPKALRLFCRIGGRETVLSYGMDAAEYERLDYEELVHRLADLVPAEHRAFMSAFEDMIVIGDYAFVHAGVRPDVPLDRQRSSDLRWIRDPFLDHRAKLDKTIVHGHTMTDEVEHRGHRIGVDTGAYASGKLTALGLEGGEVWQVQTKGSPGSAPTA</sequence>
<feature type="domain" description="Calcineurin-like phosphoesterase" evidence="1">
    <location>
        <begin position="24"/>
        <end position="216"/>
    </location>
</feature>
<accession>A0A2T5GNQ8</accession>
<gene>
    <name evidence="2" type="ORF">C8J26_1282</name>
</gene>
<keyword evidence="3" id="KW-1185">Reference proteome</keyword>